<evidence type="ECO:0000313" key="2">
    <source>
        <dbReference type="Proteomes" id="UP000634136"/>
    </source>
</evidence>
<sequence length="81" mass="9545">MRVGGVFDCLEEELKTSQLEPMYCEDIEAIRRYPHELKYAVRVTLKISTVTLTNIDDNGEGSRRQEWHILMSTVMELGWRR</sequence>
<reference evidence="1" key="1">
    <citation type="submission" date="2020-09" db="EMBL/GenBank/DDBJ databases">
        <title>Genome-Enabled Discovery of Anthraquinone Biosynthesis in Senna tora.</title>
        <authorList>
            <person name="Kang S.-H."/>
            <person name="Pandey R.P."/>
            <person name="Lee C.-M."/>
            <person name="Sim J.-S."/>
            <person name="Jeong J.-T."/>
            <person name="Choi B.-S."/>
            <person name="Jung M."/>
            <person name="Ginzburg D."/>
            <person name="Zhao K."/>
            <person name="Won S.Y."/>
            <person name="Oh T.-J."/>
            <person name="Yu Y."/>
            <person name="Kim N.-H."/>
            <person name="Lee O.R."/>
            <person name="Lee T.-H."/>
            <person name="Bashyal P."/>
            <person name="Kim T.-S."/>
            <person name="Lee W.-H."/>
            <person name="Kawkins C."/>
            <person name="Kim C.-K."/>
            <person name="Kim J.S."/>
            <person name="Ahn B.O."/>
            <person name="Rhee S.Y."/>
            <person name="Sohng J.K."/>
        </authorList>
    </citation>
    <scope>NUCLEOTIDE SEQUENCE</scope>
    <source>
        <tissue evidence="1">Leaf</tissue>
    </source>
</reference>
<proteinExistence type="predicted"/>
<gene>
    <name evidence="1" type="ORF">G2W53_035058</name>
</gene>
<name>A0A834SPK4_9FABA</name>
<dbReference type="Proteomes" id="UP000634136">
    <property type="component" value="Unassembled WGS sequence"/>
</dbReference>
<comment type="caution">
    <text evidence="1">The sequence shown here is derived from an EMBL/GenBank/DDBJ whole genome shotgun (WGS) entry which is preliminary data.</text>
</comment>
<dbReference type="AlphaFoldDB" id="A0A834SPK4"/>
<organism evidence="1 2">
    <name type="scientific">Senna tora</name>
    <dbReference type="NCBI Taxonomy" id="362788"/>
    <lineage>
        <taxon>Eukaryota</taxon>
        <taxon>Viridiplantae</taxon>
        <taxon>Streptophyta</taxon>
        <taxon>Embryophyta</taxon>
        <taxon>Tracheophyta</taxon>
        <taxon>Spermatophyta</taxon>
        <taxon>Magnoliopsida</taxon>
        <taxon>eudicotyledons</taxon>
        <taxon>Gunneridae</taxon>
        <taxon>Pentapetalae</taxon>
        <taxon>rosids</taxon>
        <taxon>fabids</taxon>
        <taxon>Fabales</taxon>
        <taxon>Fabaceae</taxon>
        <taxon>Caesalpinioideae</taxon>
        <taxon>Cassia clade</taxon>
        <taxon>Senna</taxon>
    </lineage>
</organism>
<evidence type="ECO:0000313" key="1">
    <source>
        <dbReference type="EMBL" id="KAF7808315.1"/>
    </source>
</evidence>
<accession>A0A834SPK4</accession>
<dbReference type="EMBL" id="JAAIUW010000011">
    <property type="protein sequence ID" value="KAF7808315.1"/>
    <property type="molecule type" value="Genomic_DNA"/>
</dbReference>
<keyword evidence="2" id="KW-1185">Reference proteome</keyword>
<protein>
    <submittedName>
        <fullName evidence="1">Uncharacterized protein</fullName>
    </submittedName>
</protein>